<evidence type="ECO:0000256" key="1">
    <source>
        <dbReference type="ARBA" id="ARBA00022801"/>
    </source>
</evidence>
<feature type="compositionally biased region" description="Low complexity" evidence="2">
    <location>
        <begin position="28"/>
        <end position="47"/>
    </location>
</feature>
<name>A0A1S6IMR1_9LACT</name>
<feature type="region of interest" description="Disordered" evidence="2">
    <location>
        <begin position="22"/>
        <end position="63"/>
    </location>
</feature>
<dbReference type="SUPFAM" id="SSF56601">
    <property type="entry name" value="beta-lactamase/transpeptidase-like"/>
    <property type="match status" value="1"/>
</dbReference>
<dbReference type="Gene3D" id="3.40.710.10">
    <property type="entry name" value="DD-peptidase/beta-lactamase superfamily"/>
    <property type="match status" value="1"/>
</dbReference>
<evidence type="ECO:0000313" key="4">
    <source>
        <dbReference type="EMBL" id="AQS52781.1"/>
    </source>
</evidence>
<gene>
    <name evidence="4" type="primary">estB</name>
    <name evidence="4" type="ORF">BW727_100388</name>
</gene>
<sequence length="449" mass="50001">MKLRMATGAILAGAVFLSGCQPTDQEGGESQSSVTESSVMESQSSEEQVTDNQLKEGSAEEANMDEETLAEIDQIVEAAMEEKIIPGAVVFIAKDNTIVKETAYGYAQKFDMGEELSEPIEMTTDTIFDLASVTKVMATTQGIMKLVSEGEISVDDQVAMYVPDFSKNGKEEVTIADLLTHTSGLTPWEPTYLTAKNREEVLDYINDLPLEYETGTDRKYSDFSFMTLAFILESITDKRLDEYLQDEIYGPLQMEDTLFNAAENTEQPIAATSWGNPYEYKMIEDDEFGYTVPEDPEMFDGWREYTLVGEINDGNAFYANEGIAGHAGLFSTAKDLAVLGQTMLNGGTYGDVELYSQEVLQTFTSPQRFDQGYGWELNKEWYMGDQHSDQTFGHTGFTGTQVIFDPEYNVQIIILTNKQNNGQKEDGSYASTGQLSQDISNKVYESIKK</sequence>
<dbReference type="Proteomes" id="UP000188993">
    <property type="component" value="Chromosome"/>
</dbReference>
<proteinExistence type="predicted"/>
<organism evidence="4 5">
    <name type="scientific">Jeotgalibaca dankookensis</name>
    <dbReference type="NCBI Taxonomy" id="708126"/>
    <lineage>
        <taxon>Bacteria</taxon>
        <taxon>Bacillati</taxon>
        <taxon>Bacillota</taxon>
        <taxon>Bacilli</taxon>
        <taxon>Lactobacillales</taxon>
        <taxon>Carnobacteriaceae</taxon>
        <taxon>Jeotgalibaca</taxon>
    </lineage>
</organism>
<evidence type="ECO:0000259" key="3">
    <source>
        <dbReference type="Pfam" id="PF00144"/>
    </source>
</evidence>
<evidence type="ECO:0000313" key="5">
    <source>
        <dbReference type="Proteomes" id="UP000188993"/>
    </source>
</evidence>
<dbReference type="InterPro" id="IPR012338">
    <property type="entry name" value="Beta-lactam/transpept-like"/>
</dbReference>
<dbReference type="KEGG" id="jda:BW727_100388"/>
<keyword evidence="1 4" id="KW-0378">Hydrolase</keyword>
<dbReference type="InterPro" id="IPR050789">
    <property type="entry name" value="Diverse_Enzym_Activities"/>
</dbReference>
<dbReference type="Pfam" id="PF00144">
    <property type="entry name" value="Beta-lactamase"/>
    <property type="match status" value="1"/>
</dbReference>
<dbReference type="EC" id="3.1.1.-" evidence="4"/>
<feature type="domain" description="Beta-lactamase-related" evidence="3">
    <location>
        <begin position="72"/>
        <end position="424"/>
    </location>
</feature>
<protein>
    <submittedName>
        <fullName evidence="4">Esterase EstB</fullName>
        <ecNumber evidence="4">3.1.1.-</ecNumber>
    </submittedName>
</protein>
<dbReference type="PROSITE" id="PS51257">
    <property type="entry name" value="PROKAR_LIPOPROTEIN"/>
    <property type="match status" value="1"/>
</dbReference>
<dbReference type="InterPro" id="IPR001466">
    <property type="entry name" value="Beta-lactam-related"/>
</dbReference>
<dbReference type="EMBL" id="CP019728">
    <property type="protein sequence ID" value="AQS52781.1"/>
    <property type="molecule type" value="Genomic_DNA"/>
</dbReference>
<dbReference type="AlphaFoldDB" id="A0A1S6IMR1"/>
<keyword evidence="5" id="KW-1185">Reference proteome</keyword>
<dbReference type="STRING" id="708126.BW727_100388"/>
<dbReference type="PANTHER" id="PTHR43283:SF11">
    <property type="entry name" value="BETA-LACTAMASE-RELATED DOMAIN-CONTAINING PROTEIN"/>
    <property type="match status" value="1"/>
</dbReference>
<dbReference type="GO" id="GO:0016787">
    <property type="term" value="F:hydrolase activity"/>
    <property type="evidence" value="ECO:0007669"/>
    <property type="project" value="UniProtKB-KW"/>
</dbReference>
<dbReference type="PANTHER" id="PTHR43283">
    <property type="entry name" value="BETA-LACTAMASE-RELATED"/>
    <property type="match status" value="1"/>
</dbReference>
<dbReference type="RefSeq" id="WP_217994409.1">
    <property type="nucleotide sequence ID" value="NZ_BBYN01000007.1"/>
</dbReference>
<reference evidence="4 5" key="1">
    <citation type="journal article" date="2014" name="Int. J. Syst. Evol. Microbiol.">
        <title>Jeotgalibaca dankookensis gen. nov., sp. nov., a member of the family Carnobacteriaceae, isolated from seujeot (Korean traditional food).</title>
        <authorList>
            <person name="Lee D.G."/>
            <person name="Trujillo M.E."/>
            <person name="Kang H."/>
            <person name="Ahn T.Y."/>
        </authorList>
    </citation>
    <scope>NUCLEOTIDE SEQUENCE [LARGE SCALE GENOMIC DNA]</scope>
    <source>
        <strain evidence="4 5">EX-07</strain>
    </source>
</reference>
<evidence type="ECO:0000256" key="2">
    <source>
        <dbReference type="SAM" id="MobiDB-lite"/>
    </source>
</evidence>
<accession>A0A1S6IMR1</accession>